<proteinExistence type="predicted"/>
<dbReference type="Proteomes" id="UP000012149">
    <property type="component" value="Unassembled WGS sequence"/>
</dbReference>
<accession>M6W637</accession>
<comment type="caution">
    <text evidence="1">The sequence shown here is derived from an EMBL/GenBank/DDBJ whole genome shotgun (WGS) entry which is preliminary data.</text>
</comment>
<organism evidence="1 2">
    <name type="scientific">Leptospira santarosai str. CBC1416</name>
    <dbReference type="NCBI Taxonomy" id="1193059"/>
    <lineage>
        <taxon>Bacteria</taxon>
        <taxon>Pseudomonadati</taxon>
        <taxon>Spirochaetota</taxon>
        <taxon>Spirochaetia</taxon>
        <taxon>Leptospirales</taxon>
        <taxon>Leptospiraceae</taxon>
        <taxon>Leptospira</taxon>
    </lineage>
</organism>
<evidence type="ECO:0000313" key="1">
    <source>
        <dbReference type="EMBL" id="EMO57233.1"/>
    </source>
</evidence>
<sequence>MSDVTTHRYLIEYLVDWMKLEPSFSSYSNILQPFVETPKEAVEKILVIHNITTNPDPFSKTQIDFLCIAKTLPRSKDIAFDLYEKLNERYNLSLPTPQNLPQGKTTVDLPGITLRVLQGKEIRLIGQVQNGEYRYNASFIIS</sequence>
<evidence type="ECO:0000313" key="2">
    <source>
        <dbReference type="Proteomes" id="UP000012149"/>
    </source>
</evidence>
<name>M6W637_9LEPT</name>
<dbReference type="AlphaFoldDB" id="M6W637"/>
<dbReference type="EMBL" id="AKWE02000126">
    <property type="protein sequence ID" value="EMO57233.1"/>
    <property type="molecule type" value="Genomic_DNA"/>
</dbReference>
<reference evidence="1 2" key="1">
    <citation type="submission" date="2013-01" db="EMBL/GenBank/DDBJ databases">
        <authorList>
            <person name="Harkins D.M."/>
            <person name="Durkin A.S."/>
            <person name="Brinkac L.M."/>
            <person name="Haft D.H."/>
            <person name="Selengut J.D."/>
            <person name="Sanka R."/>
            <person name="DePew J."/>
            <person name="Purushe J."/>
            <person name="Matthias M.A."/>
            <person name="Vinetz J.M."/>
            <person name="Sutton G.G."/>
            <person name="Nierman W.C."/>
            <person name="Fouts D.E."/>
        </authorList>
    </citation>
    <scope>NUCLEOTIDE SEQUENCE [LARGE SCALE GENOMIC DNA]</scope>
    <source>
        <strain evidence="1 2">CBC1416</strain>
    </source>
</reference>
<protein>
    <submittedName>
        <fullName evidence="1">Uncharacterized protein</fullName>
    </submittedName>
</protein>
<gene>
    <name evidence="1" type="ORF">LEP1GSC161_0163</name>
</gene>